<accession>A0A2P2CEY6</accession>
<dbReference type="AlphaFoldDB" id="A0A2P2CEY6"/>
<dbReference type="GO" id="GO:0005886">
    <property type="term" value="C:plasma membrane"/>
    <property type="evidence" value="ECO:0007669"/>
    <property type="project" value="UniProtKB-SubCell"/>
</dbReference>
<keyword evidence="2" id="KW-1003">Cell membrane</keyword>
<keyword evidence="4 6" id="KW-1133">Transmembrane helix</keyword>
<evidence type="ECO:0000256" key="6">
    <source>
        <dbReference type="SAM" id="Phobius"/>
    </source>
</evidence>
<reference evidence="8" key="1">
    <citation type="submission" date="2015-08" db="EMBL/GenBank/DDBJ databases">
        <authorList>
            <person name="Babu N.S."/>
            <person name="Beckwith C.J."/>
            <person name="Beseler K.G."/>
            <person name="Brison A."/>
            <person name="Carone J.V."/>
            <person name="Caskin T.P."/>
            <person name="Diamond M."/>
            <person name="Durham M.E."/>
            <person name="Foxe J.M."/>
            <person name="Go M."/>
            <person name="Henderson B.A."/>
            <person name="Jones I.B."/>
            <person name="McGettigan J.A."/>
            <person name="Micheletti S.J."/>
            <person name="Nasrallah M.E."/>
            <person name="Ortiz D."/>
            <person name="Piller C.R."/>
            <person name="Privatt S.R."/>
            <person name="Schneider S.L."/>
            <person name="Sharp S."/>
            <person name="Smith T.C."/>
            <person name="Stanton J.D."/>
            <person name="Ullery H.E."/>
            <person name="Wilson R.J."/>
            <person name="Serrano M.G."/>
            <person name="Buck G."/>
            <person name="Lee V."/>
            <person name="Wang Y."/>
            <person name="Carvalho R."/>
            <person name="Voegtly L."/>
            <person name="Shi R."/>
            <person name="Duckworth R."/>
            <person name="Johnson A."/>
            <person name="Loviza R."/>
            <person name="Walstead R."/>
            <person name="Shah Z."/>
            <person name="Kiflezghi M."/>
            <person name="Wade K."/>
            <person name="Ball S.L."/>
            <person name="Bradley K.W."/>
            <person name="Asai D.J."/>
            <person name="Bowman C.A."/>
            <person name="Russell D.A."/>
            <person name="Pope W.H."/>
            <person name="Jacobs-Sera D."/>
            <person name="Hendrix R.W."/>
            <person name="Hatfull G.F."/>
        </authorList>
    </citation>
    <scope>NUCLEOTIDE SEQUENCE</scope>
</reference>
<feature type="domain" description="Type II secretion system protein GspF" evidence="7">
    <location>
        <begin position="90"/>
        <end position="209"/>
    </location>
</feature>
<evidence type="ECO:0000256" key="5">
    <source>
        <dbReference type="ARBA" id="ARBA00023136"/>
    </source>
</evidence>
<dbReference type="PANTHER" id="PTHR35007">
    <property type="entry name" value="INTEGRAL MEMBRANE PROTEIN-RELATED"/>
    <property type="match status" value="1"/>
</dbReference>
<keyword evidence="3 6" id="KW-0812">Transmembrane</keyword>
<organism evidence="8">
    <name type="scientific">metagenome</name>
    <dbReference type="NCBI Taxonomy" id="256318"/>
    <lineage>
        <taxon>unclassified sequences</taxon>
        <taxon>metagenomes</taxon>
    </lineage>
</organism>
<gene>
    <name evidence="8" type="ORF">NOCA280026</name>
</gene>
<evidence type="ECO:0000256" key="3">
    <source>
        <dbReference type="ARBA" id="ARBA00022692"/>
    </source>
</evidence>
<name>A0A2P2CEY6_9ZZZZ</name>
<dbReference type="InterPro" id="IPR018076">
    <property type="entry name" value="T2SS_GspF_dom"/>
</dbReference>
<feature type="transmembrane region" description="Helical" evidence="6">
    <location>
        <begin position="218"/>
        <end position="245"/>
    </location>
</feature>
<evidence type="ECO:0000313" key="8">
    <source>
        <dbReference type="EMBL" id="CUR60565.1"/>
    </source>
</evidence>
<evidence type="ECO:0000259" key="7">
    <source>
        <dbReference type="Pfam" id="PF00482"/>
    </source>
</evidence>
<keyword evidence="5 6" id="KW-0472">Membrane</keyword>
<feature type="transmembrane region" description="Helical" evidence="6">
    <location>
        <begin position="52"/>
        <end position="71"/>
    </location>
</feature>
<protein>
    <submittedName>
        <fullName evidence="8">Type II secretion system protein</fullName>
    </submittedName>
</protein>
<dbReference type="Pfam" id="PF00482">
    <property type="entry name" value="T2SSF"/>
    <property type="match status" value="1"/>
</dbReference>
<proteinExistence type="predicted"/>
<evidence type="ECO:0000256" key="2">
    <source>
        <dbReference type="ARBA" id="ARBA00022475"/>
    </source>
</evidence>
<dbReference type="PANTHER" id="PTHR35007:SF4">
    <property type="entry name" value="CONSERVED TRANSMEMBRANE PROTEIN-RELATED"/>
    <property type="match status" value="1"/>
</dbReference>
<sequence length="253" mass="25466">MTWSVVAMLSAASAAAFAVPARPWLVSPRRRSSAPLIPVVALVSMSTLSSPHLAGGVLVAVGAAAAVRILLVRRRRRRAALSGQARVLAFCQLIGSELAAGQPPGLALQRAAEEWPDLGPLSTAFALGADVPAAMRAASAAPGQADLTFVAAAWQVAHHSGGGLSAAMTRVASGLRATQATRRVVAAELASARATARLMAGLPVFALMMGRGIGADPVAFLLGTTPGLVCLAVGLALGFAGVAWIEAIADGVS</sequence>
<dbReference type="EMBL" id="CZKA01000078">
    <property type="protein sequence ID" value="CUR60565.1"/>
    <property type="molecule type" value="Genomic_DNA"/>
</dbReference>
<comment type="subcellular location">
    <subcellularLocation>
        <location evidence="1">Cell membrane</location>
        <topology evidence="1">Multi-pass membrane protein</topology>
    </subcellularLocation>
</comment>
<evidence type="ECO:0000256" key="1">
    <source>
        <dbReference type="ARBA" id="ARBA00004651"/>
    </source>
</evidence>
<evidence type="ECO:0000256" key="4">
    <source>
        <dbReference type="ARBA" id="ARBA00022989"/>
    </source>
</evidence>